<organism evidence="1 2">
    <name type="scientific">Paenibacillus albidus</name>
    <dbReference type="NCBI Taxonomy" id="2041023"/>
    <lineage>
        <taxon>Bacteria</taxon>
        <taxon>Bacillati</taxon>
        <taxon>Bacillota</taxon>
        <taxon>Bacilli</taxon>
        <taxon>Bacillales</taxon>
        <taxon>Paenibacillaceae</taxon>
        <taxon>Paenibacillus</taxon>
    </lineage>
</organism>
<dbReference type="RefSeq" id="WP_189030706.1">
    <property type="nucleotide sequence ID" value="NZ_BMKR01000036.1"/>
</dbReference>
<name>A0A917FUK0_9BACL</name>
<reference evidence="1" key="2">
    <citation type="submission" date="2020-09" db="EMBL/GenBank/DDBJ databases">
        <authorList>
            <person name="Sun Q."/>
            <person name="Zhou Y."/>
        </authorList>
    </citation>
    <scope>NUCLEOTIDE SEQUENCE</scope>
    <source>
        <strain evidence="1">CGMCC 1.16134</strain>
    </source>
</reference>
<dbReference type="EMBL" id="BMKR01000036">
    <property type="protein sequence ID" value="GGG03913.1"/>
    <property type="molecule type" value="Genomic_DNA"/>
</dbReference>
<keyword evidence="2" id="KW-1185">Reference proteome</keyword>
<proteinExistence type="predicted"/>
<reference evidence="1" key="1">
    <citation type="journal article" date="2014" name="Int. J. Syst. Evol. Microbiol.">
        <title>Complete genome sequence of Corynebacterium casei LMG S-19264T (=DSM 44701T), isolated from a smear-ripened cheese.</title>
        <authorList>
            <consortium name="US DOE Joint Genome Institute (JGI-PGF)"/>
            <person name="Walter F."/>
            <person name="Albersmeier A."/>
            <person name="Kalinowski J."/>
            <person name="Ruckert C."/>
        </authorList>
    </citation>
    <scope>NUCLEOTIDE SEQUENCE</scope>
    <source>
        <strain evidence="1">CGMCC 1.16134</strain>
    </source>
</reference>
<dbReference type="AlphaFoldDB" id="A0A917FUK0"/>
<gene>
    <name evidence="1" type="ORF">GCM10010912_55870</name>
</gene>
<protein>
    <submittedName>
        <fullName evidence="1">Uncharacterized protein</fullName>
    </submittedName>
</protein>
<accession>A0A917FUK0</accession>
<sequence>MTRLLDARTSQNASTAGSMNGVGLTANQNVLIGQIGLATAGSVGAIRVQLSGVATFFVFSGGFITLTLFAVRGTEATDPIVSSNRIQLNPGATTPTNTFTLYLVGSDYNPESTGELIYSLFVHSTINVNRIGPESFNGTAYSD</sequence>
<dbReference type="Proteomes" id="UP000637643">
    <property type="component" value="Unassembled WGS sequence"/>
</dbReference>
<comment type="caution">
    <text evidence="1">The sequence shown here is derived from an EMBL/GenBank/DDBJ whole genome shotgun (WGS) entry which is preliminary data.</text>
</comment>
<evidence type="ECO:0000313" key="1">
    <source>
        <dbReference type="EMBL" id="GGG03913.1"/>
    </source>
</evidence>
<evidence type="ECO:0000313" key="2">
    <source>
        <dbReference type="Proteomes" id="UP000637643"/>
    </source>
</evidence>